<dbReference type="SMART" id="SM00584">
    <property type="entry name" value="TLDc"/>
    <property type="match status" value="1"/>
</dbReference>
<feature type="domain" description="TLDc" evidence="6">
    <location>
        <begin position="433"/>
        <end position="632"/>
    </location>
</feature>
<name>A0A0C9W963_9AGAM</name>
<dbReference type="HOGENOM" id="CLU_029204_1_1_1"/>
<feature type="compositionally biased region" description="Polar residues" evidence="5">
    <location>
        <begin position="239"/>
        <end position="257"/>
    </location>
</feature>
<protein>
    <recommendedName>
        <fullName evidence="4">Oxidation resistance protein 1</fullName>
    </recommendedName>
</protein>
<feature type="compositionally biased region" description="Low complexity" evidence="5">
    <location>
        <begin position="332"/>
        <end position="350"/>
    </location>
</feature>
<feature type="region of interest" description="Disordered" evidence="5">
    <location>
        <begin position="1"/>
        <end position="154"/>
    </location>
</feature>
<feature type="region of interest" description="Disordered" evidence="5">
    <location>
        <begin position="188"/>
        <end position="303"/>
    </location>
</feature>
<proteinExistence type="inferred from homology"/>
<feature type="compositionally biased region" description="Low complexity" evidence="5">
    <location>
        <begin position="14"/>
        <end position="39"/>
    </location>
</feature>
<evidence type="ECO:0000313" key="7">
    <source>
        <dbReference type="EMBL" id="KIJ64193.1"/>
    </source>
</evidence>
<dbReference type="PANTHER" id="PTHR23354">
    <property type="entry name" value="NUCLEOLAR PROTEIN 7/ESTROGEN RECEPTOR COACTIVATOR-RELATED"/>
    <property type="match status" value="1"/>
</dbReference>
<evidence type="ECO:0000313" key="8">
    <source>
        <dbReference type="Proteomes" id="UP000053820"/>
    </source>
</evidence>
<keyword evidence="3" id="KW-0496">Mitochondrion</keyword>
<keyword evidence="8" id="KW-1185">Reference proteome</keyword>
<dbReference type="AlphaFoldDB" id="A0A0C9W963"/>
<feature type="compositionally biased region" description="Low complexity" evidence="5">
    <location>
        <begin position="266"/>
        <end position="287"/>
    </location>
</feature>
<dbReference type="GO" id="GO:0005634">
    <property type="term" value="C:nucleus"/>
    <property type="evidence" value="ECO:0007669"/>
    <property type="project" value="TreeGrafter"/>
</dbReference>
<evidence type="ECO:0000259" key="6">
    <source>
        <dbReference type="PROSITE" id="PS51886"/>
    </source>
</evidence>
<comment type="similarity">
    <text evidence="2">Belongs to the OXR1 family.</text>
</comment>
<evidence type="ECO:0000256" key="2">
    <source>
        <dbReference type="ARBA" id="ARBA00009540"/>
    </source>
</evidence>
<evidence type="ECO:0000256" key="4">
    <source>
        <dbReference type="ARBA" id="ARBA00040604"/>
    </source>
</evidence>
<dbReference type="PANTHER" id="PTHR23354:SF62">
    <property type="entry name" value="MUSTARD, ISOFORM V"/>
    <property type="match status" value="1"/>
</dbReference>
<dbReference type="GO" id="GO:0006979">
    <property type="term" value="P:response to oxidative stress"/>
    <property type="evidence" value="ECO:0007669"/>
    <property type="project" value="TreeGrafter"/>
</dbReference>
<comment type="subcellular location">
    <subcellularLocation>
        <location evidence="1">Mitochondrion</location>
    </subcellularLocation>
</comment>
<evidence type="ECO:0000256" key="5">
    <source>
        <dbReference type="SAM" id="MobiDB-lite"/>
    </source>
</evidence>
<feature type="compositionally biased region" description="Pro residues" evidence="5">
    <location>
        <begin position="1"/>
        <end position="13"/>
    </location>
</feature>
<dbReference type="InterPro" id="IPR006571">
    <property type="entry name" value="TLDc_dom"/>
</dbReference>
<dbReference type="EMBL" id="KN839847">
    <property type="protein sequence ID" value="KIJ64193.1"/>
    <property type="molecule type" value="Genomic_DNA"/>
</dbReference>
<gene>
    <name evidence="7" type="ORF">HYDPIDRAFT_112140</name>
</gene>
<organism evidence="7 8">
    <name type="scientific">Hydnomerulius pinastri MD-312</name>
    <dbReference type="NCBI Taxonomy" id="994086"/>
    <lineage>
        <taxon>Eukaryota</taxon>
        <taxon>Fungi</taxon>
        <taxon>Dikarya</taxon>
        <taxon>Basidiomycota</taxon>
        <taxon>Agaricomycotina</taxon>
        <taxon>Agaricomycetes</taxon>
        <taxon>Agaricomycetidae</taxon>
        <taxon>Boletales</taxon>
        <taxon>Boletales incertae sedis</taxon>
        <taxon>Leucogyrophana</taxon>
    </lineage>
</organism>
<dbReference type="Pfam" id="PF07534">
    <property type="entry name" value="TLD"/>
    <property type="match status" value="1"/>
</dbReference>
<feature type="region of interest" description="Disordered" evidence="5">
    <location>
        <begin position="319"/>
        <end position="350"/>
    </location>
</feature>
<evidence type="ECO:0000256" key="3">
    <source>
        <dbReference type="ARBA" id="ARBA00023128"/>
    </source>
</evidence>
<reference evidence="7 8" key="1">
    <citation type="submission" date="2014-04" db="EMBL/GenBank/DDBJ databases">
        <title>Evolutionary Origins and Diversification of the Mycorrhizal Mutualists.</title>
        <authorList>
            <consortium name="DOE Joint Genome Institute"/>
            <consortium name="Mycorrhizal Genomics Consortium"/>
            <person name="Kohler A."/>
            <person name="Kuo A."/>
            <person name="Nagy L.G."/>
            <person name="Floudas D."/>
            <person name="Copeland A."/>
            <person name="Barry K.W."/>
            <person name="Cichocki N."/>
            <person name="Veneault-Fourrey C."/>
            <person name="LaButti K."/>
            <person name="Lindquist E.A."/>
            <person name="Lipzen A."/>
            <person name="Lundell T."/>
            <person name="Morin E."/>
            <person name="Murat C."/>
            <person name="Riley R."/>
            <person name="Ohm R."/>
            <person name="Sun H."/>
            <person name="Tunlid A."/>
            <person name="Henrissat B."/>
            <person name="Grigoriev I.V."/>
            <person name="Hibbett D.S."/>
            <person name="Martin F."/>
        </authorList>
    </citation>
    <scope>NUCLEOTIDE SEQUENCE [LARGE SCALE GENOMIC DNA]</scope>
    <source>
        <strain evidence="7 8">MD-312</strain>
    </source>
</reference>
<evidence type="ECO:0000256" key="1">
    <source>
        <dbReference type="ARBA" id="ARBA00004173"/>
    </source>
</evidence>
<dbReference type="GO" id="GO:0005739">
    <property type="term" value="C:mitochondrion"/>
    <property type="evidence" value="ECO:0007669"/>
    <property type="project" value="UniProtKB-SubCell"/>
</dbReference>
<feature type="compositionally biased region" description="Low complexity" evidence="5">
    <location>
        <begin position="129"/>
        <end position="146"/>
    </location>
</feature>
<dbReference type="PROSITE" id="PS51886">
    <property type="entry name" value="TLDC"/>
    <property type="match status" value="1"/>
</dbReference>
<sequence length="634" mass="67313">MTTPLPSIPPLIPLPSQSHQQSKSSSSSQPPWTQDSTSSEIMTLTQPDESDIDRFATLFSPATPPATPTLIFREQPPTTTVPSRPAHQRHRTQSSADSEFGAFVSVPPSQDPLSFDFDFASTSPAENVSQSTSFSTSQASTPSFTSVSSKPGKSGNISLDYFDQFTSSAKTAAERNRRGVLDELLEHQDDPLYFLNTPTKVQTPSSMTPSPPPSLPAAKHDEIADALSSEFGRTKKVIRSQSKGSLRSKPTSSSPARSRTALPPRLSQSASPPSISTPSGSTTSLPLSPSPPPSSPPAHGTLSRLSSSWVSALLPSARPRANVPTTSTTLPASFTATSSVSSTASYGTSTSGNVSITHGTPFGSAPFIPPSGAPGFAGDRTWDRGFSEALVHDQELGEVDTTGLGRDAEMKAKHKSAQGKGVSLLGRREGTVGVLNEEIADLLRPHLPALTRLPRNWTLLYSLDQHGISLNTLYSRCEPRIPSRSNPNPPKGGLVAIQDAHDTVFGAWLGEGVRLEKGGYYGSGESFLWRYHPPESKEARGTLDVYKWTGRNDYVALCEPAFISFGGGDGHYGLYLDASLLDGSSAPCPTFGNPVLCAQTTRPRATGEANGLPQAKPDVSFECVGLEVWGVVPG</sequence>
<dbReference type="Proteomes" id="UP000053820">
    <property type="component" value="Unassembled WGS sequence"/>
</dbReference>
<dbReference type="OrthoDB" id="26679at2759"/>
<accession>A0A0C9W963</accession>